<dbReference type="AlphaFoldDB" id="A0A926NB03"/>
<keyword evidence="1" id="KW-0472">Membrane</keyword>
<comment type="caution">
    <text evidence="3">The sequence shown here is derived from an EMBL/GenBank/DDBJ whole genome shotgun (WGS) entry which is preliminary data.</text>
</comment>
<feature type="transmembrane region" description="Helical" evidence="1">
    <location>
        <begin position="164"/>
        <end position="186"/>
    </location>
</feature>
<name>A0A926NB03_9BACL</name>
<feature type="transmembrane region" description="Helical" evidence="1">
    <location>
        <begin position="108"/>
        <end position="125"/>
    </location>
</feature>
<dbReference type="RefSeq" id="WP_191142389.1">
    <property type="nucleotide sequence ID" value="NZ_JACXAH010000020.1"/>
</dbReference>
<dbReference type="NCBIfam" id="TIGR02829">
    <property type="entry name" value="spore_III_AE"/>
    <property type="match status" value="1"/>
</dbReference>
<dbReference type="EMBL" id="JACXAH010000020">
    <property type="protein sequence ID" value="MBD1373237.1"/>
    <property type="molecule type" value="Genomic_DNA"/>
</dbReference>
<feature type="chain" id="PRO_5037265200" evidence="2">
    <location>
        <begin position="24"/>
        <end position="397"/>
    </location>
</feature>
<gene>
    <name evidence="3" type="primary">spoIIIAE</name>
    <name evidence="3" type="ORF">IC620_12850</name>
</gene>
<dbReference type="InterPro" id="IPR014194">
    <property type="entry name" value="Spore_III_AE"/>
</dbReference>
<evidence type="ECO:0000256" key="1">
    <source>
        <dbReference type="SAM" id="Phobius"/>
    </source>
</evidence>
<keyword evidence="2" id="KW-0732">Signal</keyword>
<feature type="transmembrane region" description="Helical" evidence="1">
    <location>
        <begin position="365"/>
        <end position="389"/>
    </location>
</feature>
<keyword evidence="1" id="KW-0812">Transmembrane</keyword>
<dbReference type="Proteomes" id="UP000661691">
    <property type="component" value="Unassembled WGS sequence"/>
</dbReference>
<reference evidence="3" key="1">
    <citation type="submission" date="2020-09" db="EMBL/GenBank/DDBJ databases">
        <title>A novel bacterium of genus Hazenella, isolated from South China Sea.</title>
        <authorList>
            <person name="Huang H."/>
            <person name="Mo K."/>
            <person name="Hu Y."/>
        </authorList>
    </citation>
    <scope>NUCLEOTIDE SEQUENCE</scope>
    <source>
        <strain evidence="3">IB182357</strain>
    </source>
</reference>
<proteinExistence type="predicted"/>
<feature type="transmembrane region" description="Helical" evidence="1">
    <location>
        <begin position="247"/>
        <end position="271"/>
    </location>
</feature>
<accession>A0A926NB03</accession>
<protein>
    <submittedName>
        <fullName evidence="3">Stage III sporulation protein AE</fullName>
    </submittedName>
</protein>
<keyword evidence="4" id="KW-1185">Reference proteome</keyword>
<feature type="transmembrane region" description="Helical" evidence="1">
    <location>
        <begin position="198"/>
        <end position="227"/>
    </location>
</feature>
<feature type="transmembrane region" description="Helical" evidence="1">
    <location>
        <begin position="137"/>
        <end position="158"/>
    </location>
</feature>
<evidence type="ECO:0000256" key="2">
    <source>
        <dbReference type="SAM" id="SignalP"/>
    </source>
</evidence>
<evidence type="ECO:0000313" key="4">
    <source>
        <dbReference type="Proteomes" id="UP000661691"/>
    </source>
</evidence>
<sequence length="397" mass="43414">MRNYVRILACLLFLFAFPMTVLGNEGGEQPGEGVTDQLIRSQLNELQTEEVETFWKQLQHDYGRYFEGETPQSLFEHLLSDSNELDTSDVMTAFFKYFVHEVLYNGKLLGTILVLTVLSMILQTLQTAFENNQISKVAYAVVFMVVIILAVDSFTIALDEAKLAISRMNSIMMSLIPLMLTLMVAMGNIGSVSMFHPLIVFMIHMITTVIYTFVFPLLFISTILSVVSSMSDKYQVNQLASLLRKMGITILGGLLTIFLGVVSIQGATAAATDGVTIRTAKYITGNFVPVIGRTISDAADTVVGASLLVKNTIGLAGLLILLLACAFPAIKILSLAFIYNFSAAVMQPLGNSPIIESLNVIGKTFIYIFAALAIVGLMFFLAITMIIAAGNISVMMR</sequence>
<feature type="transmembrane region" description="Helical" evidence="1">
    <location>
        <begin position="315"/>
        <end position="339"/>
    </location>
</feature>
<evidence type="ECO:0000313" key="3">
    <source>
        <dbReference type="EMBL" id="MBD1373237.1"/>
    </source>
</evidence>
<dbReference type="Pfam" id="PF09546">
    <property type="entry name" value="Spore_III_AE"/>
    <property type="match status" value="1"/>
</dbReference>
<feature type="signal peptide" evidence="2">
    <location>
        <begin position="1"/>
        <end position="23"/>
    </location>
</feature>
<keyword evidence="1" id="KW-1133">Transmembrane helix</keyword>
<organism evidence="3 4">
    <name type="scientific">Polycladospora coralii</name>
    <dbReference type="NCBI Taxonomy" id="2771432"/>
    <lineage>
        <taxon>Bacteria</taxon>
        <taxon>Bacillati</taxon>
        <taxon>Bacillota</taxon>
        <taxon>Bacilli</taxon>
        <taxon>Bacillales</taxon>
        <taxon>Thermoactinomycetaceae</taxon>
        <taxon>Polycladospora</taxon>
    </lineage>
</organism>